<dbReference type="PANTHER" id="PTHR22617:SF23">
    <property type="entry name" value="CHEMOTAXIS PROTEIN CHEW"/>
    <property type="match status" value="1"/>
</dbReference>
<dbReference type="Proteomes" id="UP000218418">
    <property type="component" value="Chromosome"/>
</dbReference>
<evidence type="ECO:0000313" key="3">
    <source>
        <dbReference type="Proteomes" id="UP000218418"/>
    </source>
</evidence>
<dbReference type="SMART" id="SM00260">
    <property type="entry name" value="CheW"/>
    <property type="match status" value="1"/>
</dbReference>
<dbReference type="Pfam" id="PF01584">
    <property type="entry name" value="CheW"/>
    <property type="match status" value="1"/>
</dbReference>
<dbReference type="AlphaFoldDB" id="A0A1Z4LLW7"/>
<name>A0A1Z4LLW7_9CYAN</name>
<dbReference type="GO" id="GO:0006935">
    <property type="term" value="P:chemotaxis"/>
    <property type="evidence" value="ECO:0007669"/>
    <property type="project" value="InterPro"/>
</dbReference>
<dbReference type="EMBL" id="AP018227">
    <property type="protein sequence ID" value="BAY82174.1"/>
    <property type="molecule type" value="Genomic_DNA"/>
</dbReference>
<accession>A0A1Z4LLW7</accession>
<dbReference type="Gene3D" id="2.40.50.180">
    <property type="entry name" value="CheA-289, Domain 4"/>
    <property type="match status" value="1"/>
</dbReference>
<evidence type="ECO:0000259" key="1">
    <source>
        <dbReference type="PROSITE" id="PS50851"/>
    </source>
</evidence>
<dbReference type="OrthoDB" id="456080at2"/>
<dbReference type="Gene3D" id="2.30.30.40">
    <property type="entry name" value="SH3 Domains"/>
    <property type="match status" value="1"/>
</dbReference>
<feature type="domain" description="CheW-like" evidence="1">
    <location>
        <begin position="17"/>
        <end position="160"/>
    </location>
</feature>
<sequence>MNASNINLLAHPHKQLGDGYLQFKLNNNTTAVLLVNFTQEVVVLPVETITPIANKPELILGLMNWRNRIIWVADLAKILSLESQCYPMRQCNIIVASHESETIGLMVPEIKGTVRLNSGTIQPAKNQGSNIAPYLNGCIWREDELNLVLNIQAIIKSSLLQNS</sequence>
<dbReference type="GO" id="GO:0007165">
    <property type="term" value="P:signal transduction"/>
    <property type="evidence" value="ECO:0007669"/>
    <property type="project" value="InterPro"/>
</dbReference>
<dbReference type="PANTHER" id="PTHR22617">
    <property type="entry name" value="CHEMOTAXIS SENSOR HISTIDINE KINASE-RELATED"/>
    <property type="match status" value="1"/>
</dbReference>
<dbReference type="InterPro" id="IPR039315">
    <property type="entry name" value="CheW"/>
</dbReference>
<organism evidence="2 3">
    <name type="scientific">Calothrix parasitica NIES-267</name>
    <dbReference type="NCBI Taxonomy" id="1973488"/>
    <lineage>
        <taxon>Bacteria</taxon>
        <taxon>Bacillati</taxon>
        <taxon>Cyanobacteriota</taxon>
        <taxon>Cyanophyceae</taxon>
        <taxon>Nostocales</taxon>
        <taxon>Calotrichaceae</taxon>
        <taxon>Calothrix</taxon>
    </lineage>
</organism>
<dbReference type="InterPro" id="IPR036061">
    <property type="entry name" value="CheW-like_dom_sf"/>
</dbReference>
<dbReference type="SUPFAM" id="SSF50341">
    <property type="entry name" value="CheW-like"/>
    <property type="match status" value="1"/>
</dbReference>
<keyword evidence="3" id="KW-1185">Reference proteome</keyword>
<gene>
    <name evidence="2" type="ORF">NIES267_16530</name>
</gene>
<reference evidence="2 3" key="1">
    <citation type="submission" date="2017-06" db="EMBL/GenBank/DDBJ databases">
        <title>Genome sequencing of cyanobaciteial culture collection at National Institute for Environmental Studies (NIES).</title>
        <authorList>
            <person name="Hirose Y."/>
            <person name="Shimura Y."/>
            <person name="Fujisawa T."/>
            <person name="Nakamura Y."/>
            <person name="Kawachi M."/>
        </authorList>
    </citation>
    <scope>NUCLEOTIDE SEQUENCE [LARGE SCALE GENOMIC DNA]</scope>
    <source>
        <strain evidence="2 3">NIES-267</strain>
    </source>
</reference>
<dbReference type="PROSITE" id="PS50851">
    <property type="entry name" value="CHEW"/>
    <property type="match status" value="1"/>
</dbReference>
<dbReference type="GO" id="GO:0005829">
    <property type="term" value="C:cytosol"/>
    <property type="evidence" value="ECO:0007669"/>
    <property type="project" value="TreeGrafter"/>
</dbReference>
<evidence type="ECO:0000313" key="2">
    <source>
        <dbReference type="EMBL" id="BAY82174.1"/>
    </source>
</evidence>
<dbReference type="InterPro" id="IPR002545">
    <property type="entry name" value="CheW-lke_dom"/>
</dbReference>
<protein>
    <submittedName>
        <fullName evidence="2">Putative CheW protein</fullName>
    </submittedName>
</protein>
<proteinExistence type="predicted"/>